<dbReference type="AlphaFoldDB" id="A0AA47MX81"/>
<gene>
    <name evidence="2" type="ORF">N1851_011838</name>
    <name evidence="1" type="ORF">N1851_012315</name>
</gene>
<comment type="caution">
    <text evidence="1">The sequence shown here is derived from an EMBL/GenBank/DDBJ whole genome shotgun (WGS) entry which is preliminary data.</text>
</comment>
<reference evidence="1" key="1">
    <citation type="journal article" date="2023" name="Front. Mar. Sci.">
        <title>A new Merluccius polli reference genome to investigate the effects of global change in West African waters.</title>
        <authorList>
            <person name="Mateo J.L."/>
            <person name="Blanco-Fernandez C."/>
            <person name="Garcia-Vazquez E."/>
            <person name="Machado-Schiaffino G."/>
        </authorList>
    </citation>
    <scope>NUCLEOTIDE SEQUENCE</scope>
    <source>
        <strain evidence="1">C29</strain>
        <tissue evidence="1">Fin</tissue>
    </source>
</reference>
<dbReference type="PANTHER" id="PTHR47331">
    <property type="entry name" value="PHD-TYPE DOMAIN-CONTAINING PROTEIN"/>
    <property type="match status" value="1"/>
</dbReference>
<sequence length="92" mass="10212">MTGKDALMHSQRVSGLRVRGYSSAIHIDLPPAYTKDCIPVNRTHIPTCDMARHWNHLIKIADEIPPQLECEVGLLIGLLKGTGTTAGNPWRR</sequence>
<protein>
    <submittedName>
        <fullName evidence="1">Uncharacterized protein</fullName>
    </submittedName>
</protein>
<dbReference type="EMBL" id="JAOPHQ010002067">
    <property type="protein sequence ID" value="KAK0148228.1"/>
    <property type="molecule type" value="Genomic_DNA"/>
</dbReference>
<evidence type="ECO:0000313" key="3">
    <source>
        <dbReference type="Proteomes" id="UP001174136"/>
    </source>
</evidence>
<organism evidence="1 3">
    <name type="scientific">Merluccius polli</name>
    <name type="common">Benguela hake</name>
    <name type="synonym">Merluccius cadenati</name>
    <dbReference type="NCBI Taxonomy" id="89951"/>
    <lineage>
        <taxon>Eukaryota</taxon>
        <taxon>Metazoa</taxon>
        <taxon>Chordata</taxon>
        <taxon>Craniata</taxon>
        <taxon>Vertebrata</taxon>
        <taxon>Euteleostomi</taxon>
        <taxon>Actinopterygii</taxon>
        <taxon>Neopterygii</taxon>
        <taxon>Teleostei</taxon>
        <taxon>Neoteleostei</taxon>
        <taxon>Acanthomorphata</taxon>
        <taxon>Zeiogadaria</taxon>
        <taxon>Gadariae</taxon>
        <taxon>Gadiformes</taxon>
        <taxon>Gadoidei</taxon>
        <taxon>Merlucciidae</taxon>
        <taxon>Merluccius</taxon>
    </lineage>
</organism>
<proteinExistence type="predicted"/>
<evidence type="ECO:0000313" key="2">
    <source>
        <dbReference type="EMBL" id="KAK0148228.1"/>
    </source>
</evidence>
<name>A0AA47MX81_MERPO</name>
<dbReference type="PANTHER" id="PTHR47331:SF5">
    <property type="entry name" value="RIBONUCLEASE H"/>
    <property type="match status" value="1"/>
</dbReference>
<dbReference type="Proteomes" id="UP001174136">
    <property type="component" value="Unassembled WGS sequence"/>
</dbReference>
<evidence type="ECO:0000313" key="1">
    <source>
        <dbReference type="EMBL" id="KAK0147949.1"/>
    </source>
</evidence>
<dbReference type="EMBL" id="JAOPHQ010002276">
    <property type="protein sequence ID" value="KAK0147949.1"/>
    <property type="molecule type" value="Genomic_DNA"/>
</dbReference>
<accession>A0AA47MX81</accession>
<keyword evidence="3" id="KW-1185">Reference proteome</keyword>